<dbReference type="RefSeq" id="XP_005788617.1">
    <property type="nucleotide sequence ID" value="XM_005788560.1"/>
</dbReference>
<sequence>MFAATRSLALLLLGLSVGAAAAEEENPFKEDGDKGGSQCYEWAADGQCKSNPGYMHDSCKYSCWEFEHRRKAYPDAPIDKNFHCHNWAAKGECLSNRAFMATTCPESCKDKYEDEKDEPPSKPPARTAHRALAGPPPGHREDGRHHPRCIASPVLRAAVL</sequence>
<protein>
    <recommendedName>
        <fullName evidence="3">ShKT domain-containing protein</fullName>
    </recommendedName>
</protein>
<feature type="domain" description="ShKT" evidence="3">
    <location>
        <begin position="79"/>
        <end position="109"/>
    </location>
</feature>
<keyword evidence="5" id="KW-1185">Reference proteome</keyword>
<reference evidence="4" key="2">
    <citation type="submission" date="2024-10" db="UniProtKB">
        <authorList>
            <consortium name="EnsemblProtists"/>
        </authorList>
    </citation>
    <scope>IDENTIFICATION</scope>
</reference>
<dbReference type="GeneID" id="17281459"/>
<feature type="compositionally biased region" description="Basic and acidic residues" evidence="1">
    <location>
        <begin position="110"/>
        <end position="120"/>
    </location>
</feature>
<feature type="chain" id="PRO_5044285555" description="ShKT domain-containing protein" evidence="2">
    <location>
        <begin position="23"/>
        <end position="160"/>
    </location>
</feature>
<dbReference type="AlphaFoldDB" id="A0A0D3KKA3"/>
<organism evidence="4 5">
    <name type="scientific">Emiliania huxleyi (strain CCMP1516)</name>
    <dbReference type="NCBI Taxonomy" id="280463"/>
    <lineage>
        <taxon>Eukaryota</taxon>
        <taxon>Haptista</taxon>
        <taxon>Haptophyta</taxon>
        <taxon>Prymnesiophyceae</taxon>
        <taxon>Isochrysidales</taxon>
        <taxon>Noelaerhabdaceae</taxon>
        <taxon>Emiliania</taxon>
    </lineage>
</organism>
<evidence type="ECO:0000256" key="2">
    <source>
        <dbReference type="SAM" id="SignalP"/>
    </source>
</evidence>
<dbReference type="InterPro" id="IPR003582">
    <property type="entry name" value="ShKT_dom"/>
</dbReference>
<dbReference type="KEGG" id="ehx:EMIHUDRAFT_455158"/>
<dbReference type="PaxDb" id="2903-EOD36188"/>
<feature type="domain" description="ShKT" evidence="3">
    <location>
        <begin position="37"/>
        <end position="63"/>
    </location>
</feature>
<keyword evidence="2" id="KW-0732">Signal</keyword>
<feature type="region of interest" description="Disordered" evidence="1">
    <location>
        <begin position="110"/>
        <end position="147"/>
    </location>
</feature>
<evidence type="ECO:0000313" key="4">
    <source>
        <dbReference type="EnsemblProtists" id="EOD36188"/>
    </source>
</evidence>
<name>A0A0D3KKA3_EMIH1</name>
<proteinExistence type="predicted"/>
<evidence type="ECO:0000256" key="1">
    <source>
        <dbReference type="SAM" id="MobiDB-lite"/>
    </source>
</evidence>
<dbReference type="Pfam" id="PF01549">
    <property type="entry name" value="ShK"/>
    <property type="match status" value="2"/>
</dbReference>
<dbReference type="EnsemblProtists" id="EOD36188">
    <property type="protein sequence ID" value="EOD36188"/>
    <property type="gene ID" value="EMIHUDRAFT_455158"/>
</dbReference>
<evidence type="ECO:0000259" key="3">
    <source>
        <dbReference type="Pfam" id="PF01549"/>
    </source>
</evidence>
<feature type="signal peptide" evidence="2">
    <location>
        <begin position="1"/>
        <end position="22"/>
    </location>
</feature>
<accession>A0A0D3KKA3</accession>
<dbReference type="Proteomes" id="UP000013827">
    <property type="component" value="Unassembled WGS sequence"/>
</dbReference>
<reference evidence="5" key="1">
    <citation type="journal article" date="2013" name="Nature">
        <title>Pan genome of the phytoplankton Emiliania underpins its global distribution.</title>
        <authorList>
            <person name="Read B.A."/>
            <person name="Kegel J."/>
            <person name="Klute M.J."/>
            <person name="Kuo A."/>
            <person name="Lefebvre S.C."/>
            <person name="Maumus F."/>
            <person name="Mayer C."/>
            <person name="Miller J."/>
            <person name="Monier A."/>
            <person name="Salamov A."/>
            <person name="Young J."/>
            <person name="Aguilar M."/>
            <person name="Claverie J.M."/>
            <person name="Frickenhaus S."/>
            <person name="Gonzalez K."/>
            <person name="Herman E.K."/>
            <person name="Lin Y.C."/>
            <person name="Napier J."/>
            <person name="Ogata H."/>
            <person name="Sarno A.F."/>
            <person name="Shmutz J."/>
            <person name="Schroeder D."/>
            <person name="de Vargas C."/>
            <person name="Verret F."/>
            <person name="von Dassow P."/>
            <person name="Valentin K."/>
            <person name="Van de Peer Y."/>
            <person name="Wheeler G."/>
            <person name="Dacks J.B."/>
            <person name="Delwiche C.F."/>
            <person name="Dyhrman S.T."/>
            <person name="Glockner G."/>
            <person name="John U."/>
            <person name="Richards T."/>
            <person name="Worden A.Z."/>
            <person name="Zhang X."/>
            <person name="Grigoriev I.V."/>
            <person name="Allen A.E."/>
            <person name="Bidle K."/>
            <person name="Borodovsky M."/>
            <person name="Bowler C."/>
            <person name="Brownlee C."/>
            <person name="Cock J.M."/>
            <person name="Elias M."/>
            <person name="Gladyshev V.N."/>
            <person name="Groth M."/>
            <person name="Guda C."/>
            <person name="Hadaegh A."/>
            <person name="Iglesias-Rodriguez M.D."/>
            <person name="Jenkins J."/>
            <person name="Jones B.M."/>
            <person name="Lawson T."/>
            <person name="Leese F."/>
            <person name="Lindquist E."/>
            <person name="Lobanov A."/>
            <person name="Lomsadze A."/>
            <person name="Malik S.B."/>
            <person name="Marsh M.E."/>
            <person name="Mackinder L."/>
            <person name="Mock T."/>
            <person name="Mueller-Roeber B."/>
            <person name="Pagarete A."/>
            <person name="Parker M."/>
            <person name="Probert I."/>
            <person name="Quesneville H."/>
            <person name="Raines C."/>
            <person name="Rensing S.A."/>
            <person name="Riano-Pachon D.M."/>
            <person name="Richier S."/>
            <person name="Rokitta S."/>
            <person name="Shiraiwa Y."/>
            <person name="Soanes D.M."/>
            <person name="van der Giezen M."/>
            <person name="Wahlund T.M."/>
            <person name="Williams B."/>
            <person name="Wilson W."/>
            <person name="Wolfe G."/>
            <person name="Wurch L.L."/>
        </authorList>
    </citation>
    <scope>NUCLEOTIDE SEQUENCE</scope>
</reference>
<dbReference type="HOGENOM" id="CLU_140043_0_0_1"/>
<evidence type="ECO:0000313" key="5">
    <source>
        <dbReference type="Proteomes" id="UP000013827"/>
    </source>
</evidence>